<name>A0A8J3I0X7_9CHLR</name>
<reference evidence="2" key="1">
    <citation type="submission" date="2020-10" db="EMBL/GenBank/DDBJ databases">
        <title>Taxonomic study of unclassified bacteria belonging to the class Ktedonobacteria.</title>
        <authorList>
            <person name="Yabe S."/>
            <person name="Wang C.M."/>
            <person name="Zheng Y."/>
            <person name="Sakai Y."/>
            <person name="Cavaletti L."/>
            <person name="Monciardini P."/>
            <person name="Donadio S."/>
        </authorList>
    </citation>
    <scope>NUCLEOTIDE SEQUENCE</scope>
    <source>
        <strain evidence="2">SOSP1-1</strain>
    </source>
</reference>
<keyword evidence="3" id="KW-1185">Reference proteome</keyword>
<organism evidence="2 3">
    <name type="scientific">Ktedonospora formicarum</name>
    <dbReference type="NCBI Taxonomy" id="2778364"/>
    <lineage>
        <taxon>Bacteria</taxon>
        <taxon>Bacillati</taxon>
        <taxon>Chloroflexota</taxon>
        <taxon>Ktedonobacteria</taxon>
        <taxon>Ktedonobacterales</taxon>
        <taxon>Ktedonobacteraceae</taxon>
        <taxon>Ktedonospora</taxon>
    </lineage>
</organism>
<dbReference type="GO" id="GO:0016646">
    <property type="term" value="F:oxidoreductase activity, acting on the CH-NH group of donors, NAD or NADP as acceptor"/>
    <property type="evidence" value="ECO:0007669"/>
    <property type="project" value="TreeGrafter"/>
</dbReference>
<dbReference type="SUPFAM" id="SSF51735">
    <property type="entry name" value="NAD(P)-binding Rossmann-fold domains"/>
    <property type="match status" value="1"/>
</dbReference>
<dbReference type="CDD" id="cd05244">
    <property type="entry name" value="BVR-B_like_SDR_a"/>
    <property type="match status" value="1"/>
</dbReference>
<dbReference type="EMBL" id="BNJF01000003">
    <property type="protein sequence ID" value="GHO47972.1"/>
    <property type="molecule type" value="Genomic_DNA"/>
</dbReference>
<gene>
    <name evidence="2" type="ORF">KSX_61350</name>
</gene>
<dbReference type="InterPro" id="IPR051606">
    <property type="entry name" value="Polyketide_Oxido-like"/>
</dbReference>
<feature type="domain" description="NAD(P)-binding" evidence="1">
    <location>
        <begin position="8"/>
        <end position="198"/>
    </location>
</feature>
<dbReference type="PANTHER" id="PTHR43355:SF2">
    <property type="entry name" value="FLAVIN REDUCTASE (NADPH)"/>
    <property type="match status" value="1"/>
</dbReference>
<dbReference type="AlphaFoldDB" id="A0A8J3I0X7"/>
<protein>
    <submittedName>
        <fullName evidence="2">3-beta hydroxysteroid dehydrogenase</fullName>
    </submittedName>
</protein>
<dbReference type="Pfam" id="PF13460">
    <property type="entry name" value="NAD_binding_10"/>
    <property type="match status" value="1"/>
</dbReference>
<accession>A0A8J3I0X7</accession>
<evidence type="ECO:0000313" key="2">
    <source>
        <dbReference type="EMBL" id="GHO47972.1"/>
    </source>
</evidence>
<evidence type="ECO:0000313" key="3">
    <source>
        <dbReference type="Proteomes" id="UP000612362"/>
    </source>
</evidence>
<dbReference type="InterPro" id="IPR016040">
    <property type="entry name" value="NAD(P)-bd_dom"/>
</dbReference>
<dbReference type="RefSeq" id="WP_236031643.1">
    <property type="nucleotide sequence ID" value="NZ_BNJF01000003.1"/>
</dbReference>
<dbReference type="InterPro" id="IPR036291">
    <property type="entry name" value="NAD(P)-bd_dom_sf"/>
</dbReference>
<dbReference type="PANTHER" id="PTHR43355">
    <property type="entry name" value="FLAVIN REDUCTASE (NADPH)"/>
    <property type="match status" value="1"/>
</dbReference>
<evidence type="ECO:0000259" key="1">
    <source>
        <dbReference type="Pfam" id="PF13460"/>
    </source>
</evidence>
<proteinExistence type="predicted"/>
<dbReference type="Gene3D" id="3.40.50.720">
    <property type="entry name" value="NAD(P)-binding Rossmann-like Domain"/>
    <property type="match status" value="1"/>
</dbReference>
<comment type="caution">
    <text evidence="2">The sequence shown here is derived from an EMBL/GenBank/DDBJ whole genome shotgun (WGS) entry which is preliminary data.</text>
</comment>
<dbReference type="Proteomes" id="UP000612362">
    <property type="component" value="Unassembled WGS sequence"/>
</dbReference>
<sequence length="213" mass="22704">MLRIALFGASGMVGQRIAREALKRGHSITAIVRASTYLTISHPRLEVAVADASVPADVAEIVQGYDVVVSALGPSASAPASTFVDLTRSLIEGVGRSGVPRLIAVGGAGSLEVKPGVQLMDTPDFPEDLQAIARAHREALAYYRPVNAFDWTVISPAANIEPGQCTGHYRTATDQLVTNAQGESNISVEDFAIAVLDELEEPHHNRQRFTVGY</sequence>